<dbReference type="EMBL" id="JPIU01000051">
    <property type="protein sequence ID" value="KIO42610.1"/>
    <property type="molecule type" value="Genomic_DNA"/>
</dbReference>
<dbReference type="GO" id="GO:0005980">
    <property type="term" value="P:glycogen catabolic process"/>
    <property type="evidence" value="ECO:0007669"/>
    <property type="project" value="InterPro"/>
</dbReference>
<organism evidence="3 4">
    <name type="scientific">Sanguibacteroides justesenii</name>
    <dbReference type="NCBI Taxonomy" id="1547597"/>
    <lineage>
        <taxon>Bacteria</taxon>
        <taxon>Pseudomonadati</taxon>
        <taxon>Bacteroidota</taxon>
        <taxon>Bacteroidia</taxon>
        <taxon>Bacteroidales</taxon>
        <taxon>Porphyromonadaceae</taxon>
        <taxon>Sanguibacteroides</taxon>
    </lineage>
</organism>
<dbReference type="InterPro" id="IPR012341">
    <property type="entry name" value="6hp_glycosidase-like_sf"/>
</dbReference>
<evidence type="ECO:0000259" key="2">
    <source>
        <dbReference type="Pfam" id="PF12439"/>
    </source>
</evidence>
<dbReference type="RefSeq" id="WP_041505599.1">
    <property type="nucleotide sequence ID" value="NZ_JPIU01000051.1"/>
</dbReference>
<sequence>MGYLKFNKEELVNLEYALHREVLATNRAGGYASTTIVCCNTRKYHGLLILPIEEFGGMNHVLLSSLDETIVQHGQSFNLGIHKYPGVYDPRGHKYIVDCEYEPVWTLLYRVGGVVLKKELIMVHNEAQVMIRYTLVDAHSETLLRLKPFLAYRNVHDLSKANMMANTKYESVTNGIRSRLYVGFPSLNMQLSKPNEFVAVPDWYYNIEYLEEKARGYDYREDLFVPGYFEVPIKKGESIVFSASVEEVNPNVLKRKFQRLVDLRMPRDNFENCLKYSASQFIVHDGKDTEVVAGYPWFGRWGRDTFIALPGITLAAEQDIKSCKEVIDTMVRQLHNGLFPNIGKRQDAAYNSVDAPMWFFWTLQQLDDAMKKKGFIWKNYGSKMKAILKAFRYGTNPWVKMEENGLIWAEQPGKALTWMDAIVKGIPVTPRGGYAVEINALWYNAVCYSLRLAEEAADRRFVEEWKEMPEKIRESFNKLFWYEEGKYLADYVDHTGQNTLVRPNQVIACSLEYSPISDDMKERVLHVVRRELLTPKGLRTLSPKSASYKGRYEGDQNERDSAYHQGTVWPWLIGPYIEASLKLRGKQALPAVKELLAGFEEDMTTYGVCSIAEVYDGDPIHRPGGCISQAWSVGEVLRSLALIKKFERKRK</sequence>
<keyword evidence="4" id="KW-1185">Reference proteome</keyword>
<evidence type="ECO:0000313" key="3">
    <source>
        <dbReference type="EMBL" id="KIO42610.1"/>
    </source>
</evidence>
<dbReference type="PANTHER" id="PTHR10569:SF2">
    <property type="entry name" value="GLYCOGEN DEBRANCHING ENZYME"/>
    <property type="match status" value="1"/>
</dbReference>
<dbReference type="InterPro" id="IPR010401">
    <property type="entry name" value="AGL/Gdb1"/>
</dbReference>
<evidence type="ECO:0000313" key="4">
    <source>
        <dbReference type="Proteomes" id="UP000031980"/>
    </source>
</evidence>
<dbReference type="NCBIfam" id="TIGR01561">
    <property type="entry name" value="gde_arch"/>
    <property type="match status" value="1"/>
</dbReference>
<evidence type="ECO:0000259" key="1">
    <source>
        <dbReference type="Pfam" id="PF06202"/>
    </source>
</evidence>
<gene>
    <name evidence="3" type="ORF">BA92_14705</name>
</gene>
<dbReference type="Gene3D" id="1.50.10.10">
    <property type="match status" value="1"/>
</dbReference>
<proteinExistence type="predicted"/>
<feature type="domain" description="Glycogen debranching enzyme bacterial and archaeal type N-terminal" evidence="2">
    <location>
        <begin position="20"/>
        <end position="239"/>
    </location>
</feature>
<dbReference type="PANTHER" id="PTHR10569">
    <property type="entry name" value="GLYCOGEN DEBRANCHING ENZYME"/>
    <property type="match status" value="1"/>
</dbReference>
<feature type="domain" description="Glycogen debranching enzyme C-terminal" evidence="1">
    <location>
        <begin position="277"/>
        <end position="638"/>
    </location>
</feature>
<comment type="caution">
    <text evidence="3">The sequence shown here is derived from an EMBL/GenBank/DDBJ whole genome shotgun (WGS) entry which is preliminary data.</text>
</comment>
<dbReference type="InterPro" id="IPR006451">
    <property type="entry name" value="Glycogen_debranch_arc"/>
</dbReference>
<dbReference type="InterPro" id="IPR032790">
    <property type="entry name" value="GDE_C"/>
</dbReference>
<name>A0A0C3R1L1_9PORP</name>
<dbReference type="SUPFAM" id="SSF48208">
    <property type="entry name" value="Six-hairpin glycosidases"/>
    <property type="match status" value="1"/>
</dbReference>
<dbReference type="Pfam" id="PF06202">
    <property type="entry name" value="GDE_C"/>
    <property type="match status" value="1"/>
</dbReference>
<dbReference type="Pfam" id="PF12439">
    <property type="entry name" value="GDE_N"/>
    <property type="match status" value="1"/>
</dbReference>
<dbReference type="InterPro" id="IPR008928">
    <property type="entry name" value="6-hairpin_glycosidase_sf"/>
</dbReference>
<dbReference type="InterPro" id="IPR024742">
    <property type="entry name" value="Glycogen_debranch_N"/>
</dbReference>
<dbReference type="Proteomes" id="UP000031980">
    <property type="component" value="Unassembled WGS sequence"/>
</dbReference>
<dbReference type="GO" id="GO:0004135">
    <property type="term" value="F:amylo-alpha-1,6-glucosidase activity"/>
    <property type="evidence" value="ECO:0007669"/>
    <property type="project" value="InterPro"/>
</dbReference>
<reference evidence="3 4" key="1">
    <citation type="submission" date="2014-07" db="EMBL/GenBank/DDBJ databases">
        <title>Porphyromonadaceae bacterium OUH 308042 = ATCC BAA-2681 = DSM 28342 draft genome.</title>
        <authorList>
            <person name="Sydenham T.V."/>
            <person name="Hasman H."/>
            <person name="Justensen U.S."/>
        </authorList>
    </citation>
    <scope>NUCLEOTIDE SEQUENCE [LARGE SCALE GENOMIC DNA]</scope>
    <source>
        <strain evidence="3 4">OUH 308042</strain>
    </source>
</reference>
<accession>A0A0C3R1L1</accession>
<protein>
    <submittedName>
        <fullName evidence="3">Amylo-alpha-16-glucosidase</fullName>
    </submittedName>
</protein>
<dbReference type="AlphaFoldDB" id="A0A0C3R1L1"/>
<dbReference type="GO" id="GO:0004134">
    <property type="term" value="F:4-alpha-glucanotransferase activity"/>
    <property type="evidence" value="ECO:0007669"/>
    <property type="project" value="InterPro"/>
</dbReference>